<dbReference type="PROSITE" id="PS50005">
    <property type="entry name" value="TPR"/>
    <property type="match status" value="1"/>
</dbReference>
<dbReference type="SUPFAM" id="SSF48452">
    <property type="entry name" value="TPR-like"/>
    <property type="match status" value="1"/>
</dbReference>
<keyword evidence="4" id="KW-1185">Reference proteome</keyword>
<gene>
    <name evidence="3" type="ORF">AQI95_09960</name>
</gene>
<evidence type="ECO:0000313" key="3">
    <source>
        <dbReference type="EMBL" id="KUN08221.1"/>
    </source>
</evidence>
<dbReference type="InterPro" id="IPR011990">
    <property type="entry name" value="TPR-like_helical_dom_sf"/>
</dbReference>
<keyword evidence="2" id="KW-1133">Transmembrane helix</keyword>
<proteinExistence type="predicted"/>
<dbReference type="STRING" id="67386.AQI95_09960"/>
<keyword evidence="1" id="KW-0802">TPR repeat</keyword>
<feature type="transmembrane region" description="Helical" evidence="2">
    <location>
        <begin position="349"/>
        <end position="368"/>
    </location>
</feature>
<dbReference type="SMART" id="SM00028">
    <property type="entry name" value="TPR"/>
    <property type="match status" value="3"/>
</dbReference>
<evidence type="ECO:0000313" key="4">
    <source>
        <dbReference type="Proteomes" id="UP000053127"/>
    </source>
</evidence>
<name>A0A101PB25_9ACTN</name>
<protein>
    <submittedName>
        <fullName evidence="3">Uncharacterized protein</fullName>
    </submittedName>
</protein>
<dbReference type="AlphaFoldDB" id="A0A101PB25"/>
<dbReference type="EMBL" id="LMWN01000009">
    <property type="protein sequence ID" value="KUN08221.1"/>
    <property type="molecule type" value="Genomic_DNA"/>
</dbReference>
<feature type="repeat" description="TPR" evidence="1">
    <location>
        <begin position="39"/>
        <end position="72"/>
    </location>
</feature>
<comment type="caution">
    <text evidence="3">The sequence shown here is derived from an EMBL/GenBank/DDBJ whole genome shotgun (WGS) entry which is preliminary data.</text>
</comment>
<dbReference type="RefSeq" id="WP_067120543.1">
    <property type="nucleotide sequence ID" value="NZ_JBFACD010000039.1"/>
</dbReference>
<evidence type="ECO:0000256" key="1">
    <source>
        <dbReference type="PROSITE-ProRule" id="PRU00339"/>
    </source>
</evidence>
<dbReference type="Proteomes" id="UP000053127">
    <property type="component" value="Unassembled WGS sequence"/>
</dbReference>
<keyword evidence="2" id="KW-0472">Membrane</keyword>
<organism evidence="3 4">
    <name type="scientific">Streptomyces yokosukanensis</name>
    <dbReference type="NCBI Taxonomy" id="67386"/>
    <lineage>
        <taxon>Bacteria</taxon>
        <taxon>Bacillati</taxon>
        <taxon>Actinomycetota</taxon>
        <taxon>Actinomycetes</taxon>
        <taxon>Kitasatosporales</taxon>
        <taxon>Streptomycetaceae</taxon>
        <taxon>Streptomyces</taxon>
    </lineage>
</organism>
<dbReference type="Gene3D" id="1.25.40.10">
    <property type="entry name" value="Tetratricopeptide repeat domain"/>
    <property type="match status" value="1"/>
</dbReference>
<evidence type="ECO:0000256" key="2">
    <source>
        <dbReference type="SAM" id="Phobius"/>
    </source>
</evidence>
<feature type="transmembrane region" description="Helical" evidence="2">
    <location>
        <begin position="283"/>
        <end position="302"/>
    </location>
</feature>
<accession>A0A101PB25</accession>
<dbReference type="InterPro" id="IPR019734">
    <property type="entry name" value="TPR_rpt"/>
</dbReference>
<dbReference type="Pfam" id="PF14559">
    <property type="entry name" value="TPR_19"/>
    <property type="match status" value="1"/>
</dbReference>
<sequence>MSTGLHPALERADALYALRRHGEAKALLGQRLAEDPQDADAWVRLARCHRATEEPGQALEAAERALSVDPAHVGALVQRAHALQSVEGRFPESEQVLREVIRLAPDYWYGYALLGHWLYRIRILQYNQQHRTGVSRQVVAGFLQESDKLAREAIRLAPEEVFPYEAAWAIAHLGGDQAVAAQMDQAILRLDPHHAEALARRTRKAADTPGVKAAEAAALYADALAAAPDSAPLQQGLDHASYRLLRGVRWIALLCLGFAGTMLDLWTKDGVVPRELPISLGQRLWYFVPVAALWAVGTLLRYRRLRTGVRYNLRSVIRRRRWPRIVLGQAAWAMLCALVISQVPWTGRTVPQIVFWAGLVPTLATIWFDRKKTT</sequence>
<keyword evidence="2" id="KW-0812">Transmembrane</keyword>
<reference evidence="3 4" key="1">
    <citation type="submission" date="2015-10" db="EMBL/GenBank/DDBJ databases">
        <title>Draft genome sequence of Streptomyces yokosukanensis DSM 40224, type strain for the species Streptomyces yokosukanensis.</title>
        <authorList>
            <person name="Ruckert C."/>
            <person name="Winkler A."/>
            <person name="Kalinowski J."/>
            <person name="Kampfer P."/>
            <person name="Glaeser S."/>
        </authorList>
    </citation>
    <scope>NUCLEOTIDE SEQUENCE [LARGE SCALE GENOMIC DNA]</scope>
    <source>
        <strain evidence="3 4">DSM 40224</strain>
    </source>
</reference>
<feature type="transmembrane region" description="Helical" evidence="2">
    <location>
        <begin position="322"/>
        <end position="343"/>
    </location>
</feature>
<dbReference type="OrthoDB" id="4201407at2"/>